<evidence type="ECO:0000256" key="2">
    <source>
        <dbReference type="ARBA" id="ARBA00022679"/>
    </source>
</evidence>
<dbReference type="GO" id="GO:0032259">
    <property type="term" value="P:methylation"/>
    <property type="evidence" value="ECO:0007669"/>
    <property type="project" value="UniProtKB-KW"/>
</dbReference>
<feature type="domain" description="Methyltransferase" evidence="3">
    <location>
        <begin position="44"/>
        <end position="132"/>
    </location>
</feature>
<gene>
    <name evidence="4" type="ORF">GJ688_01785</name>
</gene>
<dbReference type="GO" id="GO:0008168">
    <property type="term" value="F:methyltransferase activity"/>
    <property type="evidence" value="ECO:0007669"/>
    <property type="project" value="UniProtKB-KW"/>
</dbReference>
<dbReference type="EMBL" id="WNKU01000001">
    <property type="protein sequence ID" value="MTV47712.1"/>
    <property type="molecule type" value="Genomic_DNA"/>
</dbReference>
<dbReference type="Pfam" id="PF13649">
    <property type="entry name" value="Methyltransf_25"/>
    <property type="match status" value="1"/>
</dbReference>
<protein>
    <submittedName>
        <fullName evidence="4">Methyltransferase domain-containing protein</fullName>
    </submittedName>
</protein>
<comment type="caution">
    <text evidence="4">The sequence shown here is derived from an EMBL/GenBank/DDBJ whole genome shotgun (WGS) entry which is preliminary data.</text>
</comment>
<dbReference type="RefSeq" id="WP_155474790.1">
    <property type="nucleotide sequence ID" value="NZ_WNKU01000001.1"/>
</dbReference>
<dbReference type="CDD" id="cd02440">
    <property type="entry name" value="AdoMet_MTases"/>
    <property type="match status" value="1"/>
</dbReference>
<dbReference type="InterPro" id="IPR041698">
    <property type="entry name" value="Methyltransf_25"/>
</dbReference>
<dbReference type="SUPFAM" id="SSF53335">
    <property type="entry name" value="S-adenosyl-L-methionine-dependent methyltransferases"/>
    <property type="match status" value="1"/>
</dbReference>
<dbReference type="InterPro" id="IPR029063">
    <property type="entry name" value="SAM-dependent_MTases_sf"/>
</dbReference>
<evidence type="ECO:0000313" key="4">
    <source>
        <dbReference type="EMBL" id="MTV47712.1"/>
    </source>
</evidence>
<dbReference type="Gene3D" id="3.40.50.150">
    <property type="entry name" value="Vaccinia Virus protein VP39"/>
    <property type="match status" value="1"/>
</dbReference>
<evidence type="ECO:0000259" key="3">
    <source>
        <dbReference type="Pfam" id="PF13649"/>
    </source>
</evidence>
<evidence type="ECO:0000313" key="5">
    <source>
        <dbReference type="Proteomes" id="UP000430670"/>
    </source>
</evidence>
<dbReference type="AlphaFoldDB" id="A0A6I3SBM5"/>
<dbReference type="PANTHER" id="PTHR43861:SF1">
    <property type="entry name" value="TRANS-ACONITATE 2-METHYLTRANSFERASE"/>
    <property type="match status" value="1"/>
</dbReference>
<evidence type="ECO:0000256" key="1">
    <source>
        <dbReference type="ARBA" id="ARBA00022603"/>
    </source>
</evidence>
<dbReference type="Proteomes" id="UP000430670">
    <property type="component" value="Unassembled WGS sequence"/>
</dbReference>
<keyword evidence="1 4" id="KW-0489">Methyltransferase</keyword>
<accession>A0A6I3SBM5</accession>
<proteinExistence type="predicted"/>
<keyword evidence="5" id="KW-1185">Reference proteome</keyword>
<reference evidence="4 5" key="1">
    <citation type="submission" date="2019-11" db="EMBL/GenBank/DDBJ databases">
        <title>Whole-genome sequence of a the green, strictly anaerobic photosynthetic bacterium Heliobacillus mobilis DSM 6151.</title>
        <authorList>
            <person name="Kyndt J.A."/>
            <person name="Meyer T.E."/>
        </authorList>
    </citation>
    <scope>NUCLEOTIDE SEQUENCE [LARGE SCALE GENOMIC DNA]</scope>
    <source>
        <strain evidence="4 5">DSM 6151</strain>
    </source>
</reference>
<keyword evidence="2 4" id="KW-0808">Transferase</keyword>
<organism evidence="4 5">
    <name type="scientific">Heliobacterium mobile</name>
    <name type="common">Heliobacillus mobilis</name>
    <dbReference type="NCBI Taxonomy" id="28064"/>
    <lineage>
        <taxon>Bacteria</taxon>
        <taxon>Bacillati</taxon>
        <taxon>Bacillota</taxon>
        <taxon>Clostridia</taxon>
        <taxon>Eubacteriales</taxon>
        <taxon>Heliobacteriaceae</taxon>
        <taxon>Heliobacterium</taxon>
    </lineage>
</organism>
<name>A0A6I3SBM5_HELMO</name>
<dbReference type="PANTHER" id="PTHR43861">
    <property type="entry name" value="TRANS-ACONITATE 2-METHYLTRANSFERASE-RELATED"/>
    <property type="match status" value="1"/>
</dbReference>
<dbReference type="OrthoDB" id="9804312at2"/>
<sequence length="198" mass="22594">MTYWKQTIDYYEKNGDEFFRTTVGVNMEENYRPFLDLIPPGGSILDAGSGSGRDSLYFMNKGYQVTAIDASPTLVKMSSALTGMDVKLIRFDEIEFEEEFDGIWACASLLHVPRQELSTVLLKLAMALKPSGVLYASFKYGDSEEMKNGRFFNSMDEDSLRKQIKNISPLQVLTTWKTTDVRQDRQSEHWLNAIVQKS</sequence>